<evidence type="ECO:0000256" key="5">
    <source>
        <dbReference type="ARBA" id="ARBA00023136"/>
    </source>
</evidence>
<evidence type="ECO:0000313" key="8">
    <source>
        <dbReference type="EnsemblMetazoa" id="KAF7491495.1"/>
    </source>
</evidence>
<reference evidence="7" key="2">
    <citation type="submission" date="2020-01" db="EMBL/GenBank/DDBJ databases">
        <authorList>
            <person name="Korhonen P.K.K."/>
            <person name="Guangxu M.G."/>
            <person name="Wang T.W."/>
            <person name="Stroehlein A.J.S."/>
            <person name="Young N.D."/>
            <person name="Ang C.-S.A."/>
            <person name="Fernando D.W.F."/>
            <person name="Lu H.L."/>
            <person name="Taylor S.T."/>
            <person name="Ehtesham M.E.M."/>
            <person name="Najaraj S.H.N."/>
            <person name="Harsha G.H.G."/>
            <person name="Madugundu A.M."/>
            <person name="Renuse S.R."/>
            <person name="Holt D.H."/>
            <person name="Pandey A.P."/>
            <person name="Papenfuss A.P."/>
            <person name="Gasser R.B.G."/>
            <person name="Fischer K.F."/>
        </authorList>
    </citation>
    <scope>NUCLEOTIDE SEQUENCE</scope>
    <source>
        <strain evidence="7">SSS_KF_BRIS2020</strain>
    </source>
</reference>
<dbReference type="OrthoDB" id="14246at2759"/>
<feature type="transmembrane region" description="Helical" evidence="6">
    <location>
        <begin position="12"/>
        <end position="31"/>
    </location>
</feature>
<reference evidence="9" key="1">
    <citation type="journal article" date="2020" name="PLoS Negl. Trop. Dis.">
        <title>High-quality nuclear genome for Sarcoptes scabiei-A critical resource for a neglected parasite.</title>
        <authorList>
            <person name="Korhonen P.K."/>
            <person name="Gasser R.B."/>
            <person name="Ma G."/>
            <person name="Wang T."/>
            <person name="Stroehlein A.J."/>
            <person name="Young N.D."/>
            <person name="Ang C.S."/>
            <person name="Fernando D.D."/>
            <person name="Lu H.C."/>
            <person name="Taylor S."/>
            <person name="Reynolds S.L."/>
            <person name="Mofiz E."/>
            <person name="Najaraj S.H."/>
            <person name="Gowda H."/>
            <person name="Madugundu A."/>
            <person name="Renuse S."/>
            <person name="Holt D."/>
            <person name="Pandey A."/>
            <person name="Papenfuss A.T."/>
            <person name="Fischer K."/>
        </authorList>
    </citation>
    <scope>NUCLEOTIDE SEQUENCE [LARGE SCALE GENOMIC DNA]</scope>
</reference>
<name>A0A834R840_SARSC</name>
<dbReference type="PANTHER" id="PTHR12050:SF0">
    <property type="entry name" value="RH04491P"/>
    <property type="match status" value="1"/>
</dbReference>
<dbReference type="EnsemblMetazoa" id="SSS_7231s_mrna">
    <property type="protein sequence ID" value="KAF7491495.1"/>
    <property type="gene ID" value="SSS_7231"/>
</dbReference>
<dbReference type="GO" id="GO:0016020">
    <property type="term" value="C:membrane"/>
    <property type="evidence" value="ECO:0007669"/>
    <property type="project" value="UniProtKB-SubCell"/>
</dbReference>
<evidence type="ECO:0000256" key="4">
    <source>
        <dbReference type="ARBA" id="ARBA00022989"/>
    </source>
</evidence>
<dbReference type="Proteomes" id="UP000070412">
    <property type="component" value="Unassembled WGS sequence"/>
</dbReference>
<keyword evidence="4 6" id="KW-1133">Transmembrane helix</keyword>
<reference evidence="8" key="3">
    <citation type="submission" date="2022-06" db="UniProtKB">
        <authorList>
            <consortium name="EnsemblMetazoa"/>
        </authorList>
    </citation>
    <scope>IDENTIFICATION</scope>
</reference>
<protein>
    <submittedName>
        <fullName evidence="7">Leptin receptor overlapping transcript-like 1</fullName>
    </submittedName>
</protein>
<comment type="similarity">
    <text evidence="2">Belongs to the OB-RGRP/VPS55 family.</text>
</comment>
<sequence length="150" mass="16894">MAGLKGKSFLNCSVYYVAYSFYLFIEMFIVYSRPLNRASFFGISWISRVWWPFFVVIFYVISPLPVLIANRYLENTNTNTTTAKDVALFITAVIVISAYGLPIILARAPPDHPTIVTWACILALMGNTVVFLTILGFFYSFTSNESSGLL</sequence>
<dbReference type="Pfam" id="PF04133">
    <property type="entry name" value="Vps55"/>
    <property type="match status" value="1"/>
</dbReference>
<dbReference type="GO" id="GO:0005768">
    <property type="term" value="C:endosome"/>
    <property type="evidence" value="ECO:0007669"/>
    <property type="project" value="TreeGrafter"/>
</dbReference>
<keyword evidence="3 6" id="KW-0812">Transmembrane</keyword>
<evidence type="ECO:0000256" key="1">
    <source>
        <dbReference type="ARBA" id="ARBA00004141"/>
    </source>
</evidence>
<feature type="transmembrane region" description="Helical" evidence="6">
    <location>
        <begin position="85"/>
        <end position="109"/>
    </location>
</feature>
<feature type="transmembrane region" description="Helical" evidence="6">
    <location>
        <begin position="115"/>
        <end position="141"/>
    </location>
</feature>
<dbReference type="EMBL" id="WVUK01000059">
    <property type="protein sequence ID" value="KAF7491495.1"/>
    <property type="molecule type" value="Genomic_DNA"/>
</dbReference>
<gene>
    <name evidence="7" type="ORF">SSS_7231</name>
</gene>
<keyword evidence="5 6" id="KW-0472">Membrane</keyword>
<dbReference type="AlphaFoldDB" id="A0A834R840"/>
<keyword evidence="7" id="KW-0675">Receptor</keyword>
<keyword evidence="9" id="KW-1185">Reference proteome</keyword>
<evidence type="ECO:0000313" key="9">
    <source>
        <dbReference type="Proteomes" id="UP000070412"/>
    </source>
</evidence>
<evidence type="ECO:0000313" key="7">
    <source>
        <dbReference type="EMBL" id="KAF7491495.1"/>
    </source>
</evidence>
<comment type="subcellular location">
    <subcellularLocation>
        <location evidence="1">Membrane</location>
        <topology evidence="1">Multi-pass membrane protein</topology>
    </subcellularLocation>
</comment>
<proteinExistence type="inferred from homology"/>
<accession>A0A834R840</accession>
<dbReference type="InterPro" id="IPR007262">
    <property type="entry name" value="Vps55/LEPROT"/>
</dbReference>
<dbReference type="GO" id="GO:0032511">
    <property type="term" value="P:late endosome to vacuole transport via multivesicular body sorting pathway"/>
    <property type="evidence" value="ECO:0007669"/>
    <property type="project" value="TreeGrafter"/>
</dbReference>
<dbReference type="PANTHER" id="PTHR12050">
    <property type="entry name" value="LEPTIN RECEPTOR-RELATED"/>
    <property type="match status" value="1"/>
</dbReference>
<organism evidence="7">
    <name type="scientific">Sarcoptes scabiei</name>
    <name type="common">Itch mite</name>
    <name type="synonym">Acarus scabiei</name>
    <dbReference type="NCBI Taxonomy" id="52283"/>
    <lineage>
        <taxon>Eukaryota</taxon>
        <taxon>Metazoa</taxon>
        <taxon>Ecdysozoa</taxon>
        <taxon>Arthropoda</taxon>
        <taxon>Chelicerata</taxon>
        <taxon>Arachnida</taxon>
        <taxon>Acari</taxon>
        <taxon>Acariformes</taxon>
        <taxon>Sarcoptiformes</taxon>
        <taxon>Astigmata</taxon>
        <taxon>Psoroptidia</taxon>
        <taxon>Sarcoptoidea</taxon>
        <taxon>Sarcoptidae</taxon>
        <taxon>Sarcoptinae</taxon>
        <taxon>Sarcoptes</taxon>
    </lineage>
</organism>
<evidence type="ECO:0000256" key="6">
    <source>
        <dbReference type="SAM" id="Phobius"/>
    </source>
</evidence>
<evidence type="ECO:0000256" key="2">
    <source>
        <dbReference type="ARBA" id="ARBA00005645"/>
    </source>
</evidence>
<feature type="transmembrane region" description="Helical" evidence="6">
    <location>
        <begin position="51"/>
        <end position="73"/>
    </location>
</feature>
<evidence type="ECO:0000256" key="3">
    <source>
        <dbReference type="ARBA" id="ARBA00022692"/>
    </source>
</evidence>